<dbReference type="SMART" id="SM00420">
    <property type="entry name" value="HTH_DEOR"/>
    <property type="match status" value="1"/>
</dbReference>
<dbReference type="SUPFAM" id="SSF100950">
    <property type="entry name" value="NagB/RpiA/CoA transferase-like"/>
    <property type="match status" value="1"/>
</dbReference>
<dbReference type="InterPro" id="IPR036388">
    <property type="entry name" value="WH-like_DNA-bd_sf"/>
</dbReference>
<dbReference type="Pfam" id="PF00455">
    <property type="entry name" value="DeoRC"/>
    <property type="match status" value="1"/>
</dbReference>
<dbReference type="InterPro" id="IPR050313">
    <property type="entry name" value="Carb_Metab_HTH_regulators"/>
</dbReference>
<dbReference type="RefSeq" id="WP_119835787.1">
    <property type="nucleotide sequence ID" value="NZ_CP032514.1"/>
</dbReference>
<dbReference type="PROSITE" id="PS51000">
    <property type="entry name" value="HTH_DEOR_2"/>
    <property type="match status" value="1"/>
</dbReference>
<dbReference type="PANTHER" id="PTHR30363">
    <property type="entry name" value="HTH-TYPE TRANSCRIPTIONAL REGULATOR SRLR-RELATED"/>
    <property type="match status" value="1"/>
</dbReference>
<reference evidence="5 6" key="1">
    <citation type="submission" date="2018-09" db="EMBL/GenBank/DDBJ databases">
        <authorList>
            <person name="Li J."/>
        </authorList>
    </citation>
    <scope>NUCLEOTIDE SEQUENCE [LARGE SCALE GENOMIC DNA]</scope>
    <source>
        <strain evidence="5 6">2129</strain>
    </source>
</reference>
<dbReference type="EMBL" id="CP032514">
    <property type="protein sequence ID" value="AYD89473.1"/>
    <property type="molecule type" value="Genomic_DNA"/>
</dbReference>
<evidence type="ECO:0000256" key="2">
    <source>
        <dbReference type="ARBA" id="ARBA00023163"/>
    </source>
</evidence>
<dbReference type="SUPFAM" id="SSF46785">
    <property type="entry name" value="Winged helix' DNA-binding domain"/>
    <property type="match status" value="1"/>
</dbReference>
<gene>
    <name evidence="5" type="ORF">D5R93_04300</name>
</gene>
<dbReference type="Gene3D" id="1.10.10.10">
    <property type="entry name" value="Winged helix-like DNA-binding domain superfamily/Winged helix DNA-binding domain"/>
    <property type="match status" value="1"/>
</dbReference>
<organism evidence="5 6">
    <name type="scientific">Actinomyces lilanjuaniae</name>
    <dbReference type="NCBI Taxonomy" id="2321394"/>
    <lineage>
        <taxon>Bacteria</taxon>
        <taxon>Bacillati</taxon>
        <taxon>Actinomycetota</taxon>
        <taxon>Actinomycetes</taxon>
        <taxon>Actinomycetales</taxon>
        <taxon>Actinomycetaceae</taxon>
        <taxon>Actinomyces</taxon>
    </lineage>
</organism>
<dbReference type="Pfam" id="PF08220">
    <property type="entry name" value="HTH_DeoR"/>
    <property type="match status" value="1"/>
</dbReference>
<dbReference type="InterPro" id="IPR036390">
    <property type="entry name" value="WH_DNA-bd_sf"/>
</dbReference>
<evidence type="ECO:0000313" key="5">
    <source>
        <dbReference type="EMBL" id="AYD89473.1"/>
    </source>
</evidence>
<keyword evidence="2" id="KW-0804">Transcription</keyword>
<dbReference type="SMART" id="SM01134">
    <property type="entry name" value="DeoRC"/>
    <property type="match status" value="1"/>
</dbReference>
<evidence type="ECO:0000313" key="6">
    <source>
        <dbReference type="Proteomes" id="UP000273001"/>
    </source>
</evidence>
<dbReference type="Gene3D" id="3.40.50.1360">
    <property type="match status" value="1"/>
</dbReference>
<dbReference type="InterPro" id="IPR037171">
    <property type="entry name" value="NagB/RpiA_transferase-like"/>
</dbReference>
<keyword evidence="1" id="KW-0805">Transcription regulation</keyword>
<protein>
    <submittedName>
        <fullName evidence="5">DeoR/GlpR transcriptional regulator</fullName>
    </submittedName>
</protein>
<evidence type="ECO:0000256" key="3">
    <source>
        <dbReference type="SAM" id="MobiDB-lite"/>
    </source>
</evidence>
<dbReference type="Proteomes" id="UP000273001">
    <property type="component" value="Chromosome"/>
</dbReference>
<sequence>MKQFERREAILTLLRETSGVVYIDDLVAQTGASPSTVRRDLRTLETAGELTALRGGAVRLNERMSELPVAAKELINIHEKRAIATAAADLVEDRDTIYVDSGTTTLQVLPLLRNVRVHVVTSNTHVLALRLDPRIQVTMLPGDYLADTGSVAGALTDRVLEDMFFDKAFIGANGCSRRAGVTTFDLREANKKRLAQEHSGETYVLVDHTKLGATALCRAFDLSQCTVICDQDDELLAAAKGRVIAGKAAEEDSQASRRRREEARVAPGDAGTG</sequence>
<name>A0ABM6Z2D2_9ACTO</name>
<feature type="region of interest" description="Disordered" evidence="3">
    <location>
        <begin position="248"/>
        <end position="273"/>
    </location>
</feature>
<keyword evidence="6" id="KW-1185">Reference proteome</keyword>
<evidence type="ECO:0000256" key="1">
    <source>
        <dbReference type="ARBA" id="ARBA00023015"/>
    </source>
</evidence>
<dbReference type="InterPro" id="IPR014036">
    <property type="entry name" value="DeoR-like_C"/>
</dbReference>
<accession>A0ABM6Z2D2</accession>
<feature type="domain" description="HTH deoR-type" evidence="4">
    <location>
        <begin position="4"/>
        <end position="59"/>
    </location>
</feature>
<dbReference type="PANTHER" id="PTHR30363:SF44">
    <property type="entry name" value="AGA OPERON TRANSCRIPTIONAL REPRESSOR-RELATED"/>
    <property type="match status" value="1"/>
</dbReference>
<dbReference type="InterPro" id="IPR001034">
    <property type="entry name" value="DeoR_HTH"/>
</dbReference>
<evidence type="ECO:0000259" key="4">
    <source>
        <dbReference type="PROSITE" id="PS51000"/>
    </source>
</evidence>
<proteinExistence type="predicted"/>